<keyword evidence="2" id="KW-1185">Reference proteome</keyword>
<sequence length="238" mass="24966">MKVEQHSPARTRLSPSIATMIVMGLLATFSLAAAAAPPLKGCTYNLTGAPGAAAFVGVKAIGPGGNLSEPGLSARTYYCTVTRGAAVSARIWGTFSTDGAPYVIMALKFKGDFPRAYVSACYLGSDPDCHGMQQAPKNLVIPKITSSTPIPSGGISDNSTNGWRLLPQASSSAELPAYGVADCDGRVQVTLYAVEAQEQTDGSHPQHNISAMHSVRAPATIQIEEIENKQGRDCKVNR</sequence>
<organism evidence="1 2">
    <name type="scientific">Bryocella elongata</name>
    <dbReference type="NCBI Taxonomy" id="863522"/>
    <lineage>
        <taxon>Bacteria</taxon>
        <taxon>Pseudomonadati</taxon>
        <taxon>Acidobacteriota</taxon>
        <taxon>Terriglobia</taxon>
        <taxon>Terriglobales</taxon>
        <taxon>Acidobacteriaceae</taxon>
        <taxon>Bryocella</taxon>
    </lineage>
</organism>
<dbReference type="EMBL" id="FNVA01000002">
    <property type="protein sequence ID" value="SEG02567.1"/>
    <property type="molecule type" value="Genomic_DNA"/>
</dbReference>
<evidence type="ECO:0000313" key="2">
    <source>
        <dbReference type="Proteomes" id="UP000236728"/>
    </source>
</evidence>
<reference evidence="1 2" key="1">
    <citation type="submission" date="2016-10" db="EMBL/GenBank/DDBJ databases">
        <authorList>
            <person name="de Groot N.N."/>
        </authorList>
    </citation>
    <scope>NUCLEOTIDE SEQUENCE [LARGE SCALE GENOMIC DNA]</scope>
    <source>
        <strain evidence="1 2">DSM 22489</strain>
    </source>
</reference>
<protein>
    <submittedName>
        <fullName evidence="1">Uncharacterized protein</fullName>
    </submittedName>
</protein>
<proteinExistence type="predicted"/>
<accession>A0A1H5WUH4</accession>
<name>A0A1H5WUH4_9BACT</name>
<dbReference type="AlphaFoldDB" id="A0A1H5WUH4"/>
<dbReference type="Proteomes" id="UP000236728">
    <property type="component" value="Unassembled WGS sequence"/>
</dbReference>
<evidence type="ECO:0000313" key="1">
    <source>
        <dbReference type="EMBL" id="SEG02567.1"/>
    </source>
</evidence>
<gene>
    <name evidence="1" type="ORF">SAMN05421819_1730</name>
</gene>
<dbReference type="RefSeq" id="WP_103932621.1">
    <property type="nucleotide sequence ID" value="NZ_FNVA01000002.1"/>
</dbReference>